<dbReference type="SFLD" id="SFLDS00019">
    <property type="entry name" value="Glutathione_Transferase_(cytos"/>
    <property type="match status" value="1"/>
</dbReference>
<evidence type="ECO:0000313" key="9">
    <source>
        <dbReference type="Proteomes" id="UP000019118"/>
    </source>
</evidence>
<comment type="similarity">
    <text evidence="4">Belongs to the GST superfamily. Sigma family.</text>
</comment>
<keyword evidence="3" id="KW-0808">Transferase</keyword>
<dbReference type="InterPro" id="IPR040079">
    <property type="entry name" value="Glutathione_S-Trfase"/>
</dbReference>
<dbReference type="InterPro" id="IPR010987">
    <property type="entry name" value="Glutathione-S-Trfase_C-like"/>
</dbReference>
<proteinExistence type="inferred from homology"/>
<reference evidence="9" key="1">
    <citation type="journal article" date="2013" name="Genome Biol.">
        <title>Draft genome of the mountain pine beetle, Dendroctonus ponderosae Hopkins, a major forest pest.</title>
        <authorList>
            <person name="Keeling C.I."/>
            <person name="Yuen M.M."/>
            <person name="Liao N.Y."/>
            <person name="Docking T.R."/>
            <person name="Chan S.K."/>
            <person name="Taylor G.A."/>
            <person name="Palmquist D.L."/>
            <person name="Jackman S.D."/>
            <person name="Nguyen A."/>
            <person name="Li M."/>
            <person name="Henderson H."/>
            <person name="Janes J.K."/>
            <person name="Zhao Y."/>
            <person name="Pandoh P."/>
            <person name="Moore R."/>
            <person name="Sperling F.A."/>
            <person name="Huber D.P."/>
            <person name="Birol I."/>
            <person name="Jones S.J."/>
            <person name="Bohlmann J."/>
        </authorList>
    </citation>
    <scope>NUCLEOTIDE SEQUENCE</scope>
</reference>
<dbReference type="SFLD" id="SFLDG00363">
    <property type="entry name" value="AMPS_(cytGST):_Alpha-__Mu-__Pi"/>
    <property type="match status" value="1"/>
</dbReference>
<dbReference type="Pfam" id="PF02798">
    <property type="entry name" value="GST_N"/>
    <property type="match status" value="1"/>
</dbReference>
<dbReference type="InterPro" id="IPR004046">
    <property type="entry name" value="GST_C"/>
</dbReference>
<comment type="catalytic activity">
    <reaction evidence="5">
        <text>RX + glutathione = an S-substituted glutathione + a halide anion + H(+)</text>
        <dbReference type="Rhea" id="RHEA:16437"/>
        <dbReference type="ChEBI" id="CHEBI:15378"/>
        <dbReference type="ChEBI" id="CHEBI:16042"/>
        <dbReference type="ChEBI" id="CHEBI:17792"/>
        <dbReference type="ChEBI" id="CHEBI:57925"/>
        <dbReference type="ChEBI" id="CHEBI:90779"/>
        <dbReference type="EC" id="2.5.1.18"/>
    </reaction>
</comment>
<evidence type="ECO:0000313" key="8">
    <source>
        <dbReference type="EnsemblMetazoa" id="XP_019760727.1"/>
    </source>
</evidence>
<name>A0AAR5PIM0_DENPD</name>
<dbReference type="PROSITE" id="PS50405">
    <property type="entry name" value="GST_CTER"/>
    <property type="match status" value="1"/>
</dbReference>
<dbReference type="EC" id="2.5.1.18" evidence="2"/>
<feature type="domain" description="GST C-terminal" evidence="7">
    <location>
        <begin position="92"/>
        <end position="219"/>
    </location>
</feature>
<dbReference type="Proteomes" id="UP000019118">
    <property type="component" value="Unassembled WGS sequence"/>
</dbReference>
<evidence type="ECO:0000259" key="7">
    <source>
        <dbReference type="PROSITE" id="PS50405"/>
    </source>
</evidence>
<evidence type="ECO:0000256" key="1">
    <source>
        <dbReference type="ARBA" id="ARBA00011738"/>
    </source>
</evidence>
<evidence type="ECO:0000256" key="3">
    <source>
        <dbReference type="ARBA" id="ARBA00022679"/>
    </source>
</evidence>
<dbReference type="PANTHER" id="PTHR11571:SF224">
    <property type="entry name" value="HEMATOPOIETIC PROSTAGLANDIN D SYNTHASE"/>
    <property type="match status" value="1"/>
</dbReference>
<dbReference type="CDD" id="cd03192">
    <property type="entry name" value="GST_C_Sigma_like"/>
    <property type="match status" value="1"/>
</dbReference>
<comment type="subunit">
    <text evidence="1">Homodimer.</text>
</comment>
<dbReference type="PROSITE" id="PS50404">
    <property type="entry name" value="GST_NTER"/>
    <property type="match status" value="1"/>
</dbReference>
<dbReference type="SUPFAM" id="SSF52833">
    <property type="entry name" value="Thioredoxin-like"/>
    <property type="match status" value="1"/>
</dbReference>
<reference evidence="8" key="2">
    <citation type="submission" date="2024-08" db="UniProtKB">
        <authorList>
            <consortium name="EnsemblMetazoa"/>
        </authorList>
    </citation>
    <scope>IDENTIFICATION</scope>
</reference>
<dbReference type="GO" id="GO:0004364">
    <property type="term" value="F:glutathione transferase activity"/>
    <property type="evidence" value="ECO:0007669"/>
    <property type="project" value="UniProtKB-EC"/>
</dbReference>
<dbReference type="SFLD" id="SFLDG01205">
    <property type="entry name" value="AMPS.1"/>
    <property type="match status" value="1"/>
</dbReference>
<dbReference type="Gene3D" id="1.20.1050.10">
    <property type="match status" value="1"/>
</dbReference>
<feature type="domain" description="GST N-terminal" evidence="6">
    <location>
        <begin position="13"/>
        <end position="90"/>
    </location>
</feature>
<dbReference type="FunFam" id="1.20.1050.10:FF:000030">
    <property type="entry name" value="Glutathione S-transferase S1"/>
    <property type="match status" value="1"/>
</dbReference>
<protein>
    <recommendedName>
        <fullName evidence="2">glutathione transferase</fullName>
        <ecNumber evidence="2">2.5.1.18</ecNumber>
    </recommendedName>
</protein>
<evidence type="ECO:0000259" key="6">
    <source>
        <dbReference type="PROSITE" id="PS50404"/>
    </source>
</evidence>
<sequence length="219" mass="24888">MDTARELKKMQQPLPSLTYFAVPGLAEPIRWLLAYGDYEYLENSISFDIWGDYKESTPAGQLPIFKVKGKVLHQSMAISRFLGTIQNLAGNTPMENWEIDAAVDTVTDLRLKIVAWSVETDPERKDRLAYTLQNEFLPEFLGNLERQAEKNHGHLALKKITWADIVFAATDHFLSDVYTSAFGGTELLSGYPNLLSIVRSVRNIPTIKRWLSSRDHELS</sequence>
<dbReference type="SUPFAM" id="SSF47616">
    <property type="entry name" value="GST C-terminal domain-like"/>
    <property type="match status" value="1"/>
</dbReference>
<dbReference type="InterPro" id="IPR050213">
    <property type="entry name" value="GST_superfamily"/>
</dbReference>
<evidence type="ECO:0000256" key="4">
    <source>
        <dbReference type="ARBA" id="ARBA00038317"/>
    </source>
</evidence>
<dbReference type="EnsemblMetazoa" id="XM_019905168.1">
    <property type="protein sequence ID" value="XP_019760727.1"/>
    <property type="gene ID" value="LOC109538098"/>
</dbReference>
<keyword evidence="9" id="KW-1185">Reference proteome</keyword>
<dbReference type="PANTHER" id="PTHR11571">
    <property type="entry name" value="GLUTATHIONE S-TRANSFERASE"/>
    <property type="match status" value="1"/>
</dbReference>
<dbReference type="InterPro" id="IPR004045">
    <property type="entry name" value="Glutathione_S-Trfase_N"/>
</dbReference>
<dbReference type="Pfam" id="PF14497">
    <property type="entry name" value="GST_C_3"/>
    <property type="match status" value="1"/>
</dbReference>
<accession>A0AAR5PIM0</accession>
<dbReference type="Gene3D" id="3.40.30.10">
    <property type="entry name" value="Glutaredoxin"/>
    <property type="match status" value="1"/>
</dbReference>
<evidence type="ECO:0000256" key="2">
    <source>
        <dbReference type="ARBA" id="ARBA00012452"/>
    </source>
</evidence>
<evidence type="ECO:0000256" key="5">
    <source>
        <dbReference type="ARBA" id="ARBA00047960"/>
    </source>
</evidence>
<dbReference type="GO" id="GO:0006749">
    <property type="term" value="P:glutathione metabolic process"/>
    <property type="evidence" value="ECO:0007669"/>
    <property type="project" value="TreeGrafter"/>
</dbReference>
<organism evidence="8 9">
    <name type="scientific">Dendroctonus ponderosae</name>
    <name type="common">Mountain pine beetle</name>
    <dbReference type="NCBI Taxonomy" id="77166"/>
    <lineage>
        <taxon>Eukaryota</taxon>
        <taxon>Metazoa</taxon>
        <taxon>Ecdysozoa</taxon>
        <taxon>Arthropoda</taxon>
        <taxon>Hexapoda</taxon>
        <taxon>Insecta</taxon>
        <taxon>Pterygota</taxon>
        <taxon>Neoptera</taxon>
        <taxon>Endopterygota</taxon>
        <taxon>Coleoptera</taxon>
        <taxon>Polyphaga</taxon>
        <taxon>Cucujiformia</taxon>
        <taxon>Curculionidae</taxon>
        <taxon>Scolytinae</taxon>
        <taxon>Dendroctonus</taxon>
    </lineage>
</organism>
<dbReference type="AlphaFoldDB" id="A0AAR5PIM0"/>
<dbReference type="InterPro" id="IPR036249">
    <property type="entry name" value="Thioredoxin-like_sf"/>
</dbReference>
<dbReference type="InterPro" id="IPR036282">
    <property type="entry name" value="Glutathione-S-Trfase_C_sf"/>
</dbReference>
<dbReference type="CDD" id="cd03039">
    <property type="entry name" value="GST_N_Sigma_like"/>
    <property type="match status" value="1"/>
</dbReference>